<proteinExistence type="predicted"/>
<dbReference type="AlphaFoldDB" id="A0A1A7X3M0"/>
<name>A0A1A7X3M0_9TELE</name>
<reference evidence="1" key="1">
    <citation type="submission" date="2016-05" db="EMBL/GenBank/DDBJ databases">
        <authorList>
            <person name="Lavstsen T."/>
            <person name="Jespersen J.S."/>
        </authorList>
    </citation>
    <scope>NUCLEOTIDE SEQUENCE</scope>
    <source>
        <tissue evidence="1">Brain</tissue>
    </source>
</reference>
<dbReference type="EMBL" id="HADW01010999">
    <property type="protein sequence ID" value="SBP12399.1"/>
    <property type="molecule type" value="Transcribed_RNA"/>
</dbReference>
<evidence type="ECO:0000313" key="1">
    <source>
        <dbReference type="EMBL" id="SBP12399.1"/>
    </source>
</evidence>
<organism evidence="1">
    <name type="scientific">Iconisemion striatum</name>
    <dbReference type="NCBI Taxonomy" id="60296"/>
    <lineage>
        <taxon>Eukaryota</taxon>
        <taxon>Metazoa</taxon>
        <taxon>Chordata</taxon>
        <taxon>Craniata</taxon>
        <taxon>Vertebrata</taxon>
        <taxon>Euteleostomi</taxon>
        <taxon>Actinopterygii</taxon>
        <taxon>Neopterygii</taxon>
        <taxon>Teleostei</taxon>
        <taxon>Neoteleostei</taxon>
        <taxon>Acanthomorphata</taxon>
        <taxon>Ovalentaria</taxon>
        <taxon>Atherinomorphae</taxon>
        <taxon>Cyprinodontiformes</taxon>
        <taxon>Nothobranchiidae</taxon>
        <taxon>Iconisemion</taxon>
    </lineage>
</organism>
<protein>
    <submittedName>
        <fullName evidence="1">Uncharacterized protein LOC799552</fullName>
    </submittedName>
</protein>
<reference evidence="1" key="2">
    <citation type="submission" date="2016-06" db="EMBL/GenBank/DDBJ databases">
        <title>The genome of a short-lived fish provides insights into sex chromosome evolution and the genetic control of aging.</title>
        <authorList>
            <person name="Reichwald K."/>
            <person name="Felder M."/>
            <person name="Petzold A."/>
            <person name="Koch P."/>
            <person name="Groth M."/>
            <person name="Platzer M."/>
        </authorList>
    </citation>
    <scope>NUCLEOTIDE SEQUENCE</scope>
    <source>
        <tissue evidence="1">Brain</tissue>
    </source>
</reference>
<gene>
    <name evidence="1" type="primary">CR450814.3</name>
</gene>
<feature type="non-terminal residue" evidence="1">
    <location>
        <position position="1"/>
    </location>
</feature>
<accession>A0A1A7X3M0</accession>
<sequence length="69" mass="8269">LCKDTYEDFFTDKDLGEDFFSLQSLSFRKIHFQNQNSLMPLRQSSHYTLKMESRLNVLRHPDVMFPDPL</sequence>
<feature type="non-terminal residue" evidence="1">
    <location>
        <position position="69"/>
    </location>
</feature>